<dbReference type="InterPro" id="IPR036271">
    <property type="entry name" value="Tet_transcr_reg_TetR-rel_C_sf"/>
</dbReference>
<dbReference type="EMBL" id="BOVK01000028">
    <property type="protein sequence ID" value="GIQ69432.1"/>
    <property type="molecule type" value="Genomic_DNA"/>
</dbReference>
<dbReference type="InterPro" id="IPR050109">
    <property type="entry name" value="HTH-type_TetR-like_transc_reg"/>
</dbReference>
<dbReference type="PROSITE" id="PS50977">
    <property type="entry name" value="HTH_TETR_2"/>
    <property type="match status" value="1"/>
</dbReference>
<dbReference type="PRINTS" id="PR00455">
    <property type="entry name" value="HTHTETR"/>
</dbReference>
<dbReference type="SUPFAM" id="SSF48498">
    <property type="entry name" value="Tetracyclin repressor-like, C-terminal domain"/>
    <property type="match status" value="1"/>
</dbReference>
<dbReference type="Gene3D" id="1.10.357.10">
    <property type="entry name" value="Tetracycline Repressor, domain 2"/>
    <property type="match status" value="1"/>
</dbReference>
<dbReference type="AlphaFoldDB" id="A0A8J4H4M2"/>
<proteinExistence type="predicted"/>
<dbReference type="PANTHER" id="PTHR30055:SF226">
    <property type="entry name" value="HTH-TYPE TRANSCRIPTIONAL REGULATOR PKSA"/>
    <property type="match status" value="1"/>
</dbReference>
<dbReference type="RefSeq" id="WP_213412236.1">
    <property type="nucleotide sequence ID" value="NZ_BOVK01000028.1"/>
</dbReference>
<reference evidence="4" key="1">
    <citation type="submission" date="2021-04" db="EMBL/GenBank/DDBJ databases">
        <title>Draft genome sequence of Xylanibacillus composti strain K13.</title>
        <authorList>
            <person name="Uke A."/>
            <person name="Chhe C."/>
            <person name="Baramee S."/>
            <person name="Kosugi A."/>
        </authorList>
    </citation>
    <scope>NUCLEOTIDE SEQUENCE</scope>
    <source>
        <strain evidence="4">K13</strain>
    </source>
</reference>
<dbReference type="PANTHER" id="PTHR30055">
    <property type="entry name" value="HTH-TYPE TRANSCRIPTIONAL REGULATOR RUTR"/>
    <property type="match status" value="1"/>
</dbReference>
<dbReference type="Proteomes" id="UP000677918">
    <property type="component" value="Unassembled WGS sequence"/>
</dbReference>
<evidence type="ECO:0000256" key="2">
    <source>
        <dbReference type="PROSITE-ProRule" id="PRU00335"/>
    </source>
</evidence>
<gene>
    <name evidence="4" type="ORF">XYCOK13_22560</name>
</gene>
<organism evidence="4 5">
    <name type="scientific">Xylanibacillus composti</name>
    <dbReference type="NCBI Taxonomy" id="1572762"/>
    <lineage>
        <taxon>Bacteria</taxon>
        <taxon>Bacillati</taxon>
        <taxon>Bacillota</taxon>
        <taxon>Bacilli</taxon>
        <taxon>Bacillales</taxon>
        <taxon>Paenibacillaceae</taxon>
        <taxon>Xylanibacillus</taxon>
    </lineage>
</organism>
<evidence type="ECO:0000313" key="4">
    <source>
        <dbReference type="EMBL" id="GIQ69432.1"/>
    </source>
</evidence>
<dbReference type="SUPFAM" id="SSF46689">
    <property type="entry name" value="Homeodomain-like"/>
    <property type="match status" value="1"/>
</dbReference>
<dbReference type="GO" id="GO:0000976">
    <property type="term" value="F:transcription cis-regulatory region binding"/>
    <property type="evidence" value="ECO:0007669"/>
    <property type="project" value="TreeGrafter"/>
</dbReference>
<evidence type="ECO:0000313" key="5">
    <source>
        <dbReference type="Proteomes" id="UP000677918"/>
    </source>
</evidence>
<accession>A0A8J4H4M2</accession>
<name>A0A8J4H4M2_9BACL</name>
<feature type="DNA-binding region" description="H-T-H motif" evidence="2">
    <location>
        <begin position="31"/>
        <end position="50"/>
    </location>
</feature>
<keyword evidence="5" id="KW-1185">Reference proteome</keyword>
<evidence type="ECO:0000259" key="3">
    <source>
        <dbReference type="PROSITE" id="PS50977"/>
    </source>
</evidence>
<dbReference type="GO" id="GO:0003700">
    <property type="term" value="F:DNA-binding transcription factor activity"/>
    <property type="evidence" value="ECO:0007669"/>
    <property type="project" value="TreeGrafter"/>
</dbReference>
<sequence length="201" mass="22900">MKQEERRQRTTRQLLESTKALIREKGCHAITMKDIMEESGLSKGSIFHYVKSKDELFVWVLQEQLEQTNDRFIQAVEAQKAQPTFEGPMREIAKGLRELEAADHVANKVFMYLLGKEDDPTVREVLGQFYERSLRFAEQWIASGQAHGVIGEHLDKGKISELFVLLSLGFRIRQSLPSSESGSFAAHDLAAFMADVLQSDR</sequence>
<keyword evidence="1 2" id="KW-0238">DNA-binding</keyword>
<protein>
    <recommendedName>
        <fullName evidence="3">HTH tetR-type domain-containing protein</fullName>
    </recommendedName>
</protein>
<dbReference type="Pfam" id="PF00440">
    <property type="entry name" value="TetR_N"/>
    <property type="match status" value="1"/>
</dbReference>
<comment type="caution">
    <text evidence="4">The sequence shown here is derived from an EMBL/GenBank/DDBJ whole genome shotgun (WGS) entry which is preliminary data.</text>
</comment>
<dbReference type="InterPro" id="IPR001647">
    <property type="entry name" value="HTH_TetR"/>
</dbReference>
<feature type="domain" description="HTH tetR-type" evidence="3">
    <location>
        <begin position="8"/>
        <end position="68"/>
    </location>
</feature>
<evidence type="ECO:0000256" key="1">
    <source>
        <dbReference type="ARBA" id="ARBA00023125"/>
    </source>
</evidence>
<dbReference type="InterPro" id="IPR009057">
    <property type="entry name" value="Homeodomain-like_sf"/>
</dbReference>